<dbReference type="Proteomes" id="UP000578077">
    <property type="component" value="Unassembled WGS sequence"/>
</dbReference>
<protein>
    <submittedName>
        <fullName evidence="1">Cytosine/adenosine deaminase-related metal-dependent hydrolase</fullName>
    </submittedName>
</protein>
<proteinExistence type="predicted"/>
<dbReference type="SUPFAM" id="SSF51556">
    <property type="entry name" value="Metallo-dependent hydrolases"/>
    <property type="match status" value="1"/>
</dbReference>
<sequence>MYAGTRLAALAALDAGITTMPDFSHNSRTSAHSDAAIRALADPGIRGCTPPWARTSAPGTTSGPLTWNACATPTAKAATVQVAVIDIWLRGLATTPS</sequence>
<evidence type="ECO:0000313" key="2">
    <source>
        <dbReference type="Proteomes" id="UP000578077"/>
    </source>
</evidence>
<name>A0A841EHQ7_9ACTN</name>
<gene>
    <name evidence="1" type="ORF">HNR25_004738</name>
</gene>
<organism evidence="1 2">
    <name type="scientific">Streptomonospora salina</name>
    <dbReference type="NCBI Taxonomy" id="104205"/>
    <lineage>
        <taxon>Bacteria</taxon>
        <taxon>Bacillati</taxon>
        <taxon>Actinomycetota</taxon>
        <taxon>Actinomycetes</taxon>
        <taxon>Streptosporangiales</taxon>
        <taxon>Nocardiopsidaceae</taxon>
        <taxon>Streptomonospora</taxon>
    </lineage>
</organism>
<reference evidence="1 2" key="1">
    <citation type="submission" date="2020-08" db="EMBL/GenBank/DDBJ databases">
        <title>Sequencing the genomes of 1000 actinobacteria strains.</title>
        <authorList>
            <person name="Klenk H.-P."/>
        </authorList>
    </citation>
    <scope>NUCLEOTIDE SEQUENCE [LARGE SCALE GENOMIC DNA]</scope>
    <source>
        <strain evidence="1 2">DSM 44593</strain>
    </source>
</reference>
<dbReference type="Gene3D" id="3.20.20.140">
    <property type="entry name" value="Metal-dependent hydrolases"/>
    <property type="match status" value="1"/>
</dbReference>
<keyword evidence="2" id="KW-1185">Reference proteome</keyword>
<accession>A0A841EHQ7</accession>
<dbReference type="RefSeq" id="WP_221459330.1">
    <property type="nucleotide sequence ID" value="NZ_BAABKT010000017.1"/>
</dbReference>
<evidence type="ECO:0000313" key="1">
    <source>
        <dbReference type="EMBL" id="MBB6000909.1"/>
    </source>
</evidence>
<dbReference type="AlphaFoldDB" id="A0A841EHQ7"/>
<keyword evidence="1" id="KW-0378">Hydrolase</keyword>
<comment type="caution">
    <text evidence="1">The sequence shown here is derived from an EMBL/GenBank/DDBJ whole genome shotgun (WGS) entry which is preliminary data.</text>
</comment>
<dbReference type="EMBL" id="JACHLY010000002">
    <property type="protein sequence ID" value="MBB6000909.1"/>
    <property type="molecule type" value="Genomic_DNA"/>
</dbReference>
<dbReference type="GO" id="GO:0016787">
    <property type="term" value="F:hydrolase activity"/>
    <property type="evidence" value="ECO:0007669"/>
    <property type="project" value="UniProtKB-KW"/>
</dbReference>
<dbReference type="InterPro" id="IPR032466">
    <property type="entry name" value="Metal_Hydrolase"/>
</dbReference>